<name>A0ABP9F6Y8_9ACTN</name>
<evidence type="ECO:0000313" key="2">
    <source>
        <dbReference type="Proteomes" id="UP001501521"/>
    </source>
</evidence>
<proteinExistence type="predicted"/>
<keyword evidence="2" id="KW-1185">Reference proteome</keyword>
<dbReference type="RefSeq" id="WP_182781377.1">
    <property type="nucleotide sequence ID" value="NZ_BAABLV010000019.1"/>
</dbReference>
<evidence type="ECO:0000313" key="1">
    <source>
        <dbReference type="EMBL" id="GAA4895570.1"/>
    </source>
</evidence>
<organism evidence="1 2">
    <name type="scientific">Tessaracoccus lubricantis</name>
    <dbReference type="NCBI Taxonomy" id="545543"/>
    <lineage>
        <taxon>Bacteria</taxon>
        <taxon>Bacillati</taxon>
        <taxon>Actinomycetota</taxon>
        <taxon>Actinomycetes</taxon>
        <taxon>Propionibacteriales</taxon>
        <taxon>Propionibacteriaceae</taxon>
        <taxon>Tessaracoccus</taxon>
    </lineage>
</organism>
<dbReference type="Proteomes" id="UP001501521">
    <property type="component" value="Unassembled WGS sequence"/>
</dbReference>
<protein>
    <submittedName>
        <fullName evidence="1">Uncharacterized protein</fullName>
    </submittedName>
</protein>
<gene>
    <name evidence="1" type="ORF">GCM10025789_11340</name>
</gene>
<comment type="caution">
    <text evidence="1">The sequence shown here is derived from an EMBL/GenBank/DDBJ whole genome shotgun (WGS) entry which is preliminary data.</text>
</comment>
<sequence>MTQPFPPFGRHRAPSPETLLAMQSAARRLNEHLDAAGGAYAELQELARSEDMSPSIGNDLGLDWGFMESVIQGLTLEEATVHHHLQSREGEAR</sequence>
<reference evidence="2" key="1">
    <citation type="journal article" date="2019" name="Int. J. Syst. Evol. Microbiol.">
        <title>The Global Catalogue of Microorganisms (GCM) 10K type strain sequencing project: providing services to taxonomists for standard genome sequencing and annotation.</title>
        <authorList>
            <consortium name="The Broad Institute Genomics Platform"/>
            <consortium name="The Broad Institute Genome Sequencing Center for Infectious Disease"/>
            <person name="Wu L."/>
            <person name="Ma J."/>
        </authorList>
    </citation>
    <scope>NUCLEOTIDE SEQUENCE [LARGE SCALE GENOMIC DNA]</scope>
    <source>
        <strain evidence="2">JCM 19125</strain>
    </source>
</reference>
<accession>A0ABP9F6Y8</accession>
<dbReference type="EMBL" id="BAABLV010000019">
    <property type="protein sequence ID" value="GAA4895570.1"/>
    <property type="molecule type" value="Genomic_DNA"/>
</dbReference>